<dbReference type="PANTHER" id="PTHR12714:SF24">
    <property type="entry name" value="SLR1182 PROTEIN"/>
    <property type="match status" value="1"/>
</dbReference>
<evidence type="ECO:0000256" key="1">
    <source>
        <dbReference type="ARBA" id="ARBA00004127"/>
    </source>
</evidence>
<evidence type="ECO:0000256" key="3">
    <source>
        <dbReference type="ARBA" id="ARBA00022989"/>
    </source>
</evidence>
<dbReference type="GO" id="GO:0016740">
    <property type="term" value="F:transferase activity"/>
    <property type="evidence" value="ECO:0007669"/>
    <property type="project" value="UniProtKB-ARBA"/>
</dbReference>
<evidence type="ECO:0000256" key="4">
    <source>
        <dbReference type="ARBA" id="ARBA00023136"/>
    </source>
</evidence>
<comment type="subcellular location">
    <subcellularLocation>
        <location evidence="1">Endomembrane system</location>
        <topology evidence="1">Multi-pass membrane protein</topology>
    </subcellularLocation>
</comment>
<keyword evidence="2 5" id="KW-0812">Transmembrane</keyword>
<organism evidence="6 7">
    <name type="scientific">Candidatus Kaiserbacteria bacterium RIFCSPLOWO2_01_FULL_53_17</name>
    <dbReference type="NCBI Taxonomy" id="1798511"/>
    <lineage>
        <taxon>Bacteria</taxon>
        <taxon>Candidatus Kaiseribacteriota</taxon>
    </lineage>
</organism>
<feature type="transmembrane region" description="Helical" evidence="5">
    <location>
        <begin position="12"/>
        <end position="32"/>
    </location>
</feature>
<feature type="transmembrane region" description="Helical" evidence="5">
    <location>
        <begin position="86"/>
        <end position="105"/>
    </location>
</feature>
<dbReference type="AlphaFoldDB" id="A0A1F6EGZ2"/>
<proteinExistence type="predicted"/>
<dbReference type="EMBL" id="MFLY01000024">
    <property type="protein sequence ID" value="OGG72903.1"/>
    <property type="molecule type" value="Genomic_DNA"/>
</dbReference>
<dbReference type="InterPro" id="IPR007318">
    <property type="entry name" value="Phopholipid_MeTrfase"/>
</dbReference>
<protein>
    <recommendedName>
        <fullName evidence="8">Steroid 5-alpha reductase C-terminal domain-containing protein</fullName>
    </recommendedName>
</protein>
<dbReference type="Proteomes" id="UP000177306">
    <property type="component" value="Unassembled WGS sequence"/>
</dbReference>
<accession>A0A1F6EGZ2</accession>
<evidence type="ECO:0008006" key="8">
    <source>
        <dbReference type="Google" id="ProtNLM"/>
    </source>
</evidence>
<keyword evidence="4 5" id="KW-0472">Membrane</keyword>
<keyword evidence="3 5" id="KW-1133">Transmembrane helix</keyword>
<evidence type="ECO:0000313" key="6">
    <source>
        <dbReference type="EMBL" id="OGG72903.1"/>
    </source>
</evidence>
<evidence type="ECO:0000256" key="5">
    <source>
        <dbReference type="SAM" id="Phobius"/>
    </source>
</evidence>
<dbReference type="GO" id="GO:0012505">
    <property type="term" value="C:endomembrane system"/>
    <property type="evidence" value="ECO:0007669"/>
    <property type="project" value="UniProtKB-SubCell"/>
</dbReference>
<dbReference type="PANTHER" id="PTHR12714">
    <property type="entry name" value="PROTEIN-S ISOPRENYLCYSTEINE O-METHYLTRANSFERASE"/>
    <property type="match status" value="1"/>
</dbReference>
<sequence>MKSNEDSPKVIALPPFIFLGGIIAGFIVDWFFPMPFIPEEYDVPIGVLFILLAVAHMVWAVRTFGKAGTNVDPRQPSLRIVSGGPYRFTRNPMYVSMALIVVGFAVWLNSLWILAALAVVLVVMTYGVIMREEAYLEKKFGRAYLDYKGKVRRWI</sequence>
<gene>
    <name evidence="6" type="ORF">A3A38_03255</name>
</gene>
<dbReference type="Gene3D" id="1.20.120.1630">
    <property type="match status" value="1"/>
</dbReference>
<feature type="transmembrane region" description="Helical" evidence="5">
    <location>
        <begin position="111"/>
        <end position="129"/>
    </location>
</feature>
<evidence type="ECO:0000313" key="7">
    <source>
        <dbReference type="Proteomes" id="UP000177306"/>
    </source>
</evidence>
<evidence type="ECO:0000256" key="2">
    <source>
        <dbReference type="ARBA" id="ARBA00022692"/>
    </source>
</evidence>
<name>A0A1F6EGZ2_9BACT</name>
<comment type="caution">
    <text evidence="6">The sequence shown here is derived from an EMBL/GenBank/DDBJ whole genome shotgun (WGS) entry which is preliminary data.</text>
</comment>
<dbReference type="Pfam" id="PF04191">
    <property type="entry name" value="PEMT"/>
    <property type="match status" value="1"/>
</dbReference>
<feature type="transmembrane region" description="Helical" evidence="5">
    <location>
        <begin position="44"/>
        <end position="65"/>
    </location>
</feature>
<reference evidence="6 7" key="1">
    <citation type="journal article" date="2016" name="Nat. Commun.">
        <title>Thousands of microbial genomes shed light on interconnected biogeochemical processes in an aquifer system.</title>
        <authorList>
            <person name="Anantharaman K."/>
            <person name="Brown C.T."/>
            <person name="Hug L.A."/>
            <person name="Sharon I."/>
            <person name="Castelle C.J."/>
            <person name="Probst A.J."/>
            <person name="Thomas B.C."/>
            <person name="Singh A."/>
            <person name="Wilkins M.J."/>
            <person name="Karaoz U."/>
            <person name="Brodie E.L."/>
            <person name="Williams K.H."/>
            <person name="Hubbard S.S."/>
            <person name="Banfield J.F."/>
        </authorList>
    </citation>
    <scope>NUCLEOTIDE SEQUENCE [LARGE SCALE GENOMIC DNA]</scope>
</reference>